<keyword evidence="8" id="KW-0238">DNA-binding</keyword>
<dbReference type="PANTHER" id="PTHR24404">
    <property type="entry name" value="ZINC FINGER PROTEIN"/>
    <property type="match status" value="1"/>
</dbReference>
<name>A0A5E4QLH4_9NEOP</name>
<dbReference type="PROSITE" id="PS00028">
    <property type="entry name" value="ZINC_FINGER_C2H2_1"/>
    <property type="match status" value="8"/>
</dbReference>
<dbReference type="GO" id="GO:0000978">
    <property type="term" value="F:RNA polymerase II cis-regulatory region sequence-specific DNA binding"/>
    <property type="evidence" value="ECO:0007669"/>
    <property type="project" value="TreeGrafter"/>
</dbReference>
<feature type="domain" description="C2H2-type" evidence="12">
    <location>
        <begin position="286"/>
        <end position="313"/>
    </location>
</feature>
<keyword evidence="7" id="KW-0805">Transcription regulation</keyword>
<dbReference type="FunFam" id="3.30.160.60:FF:002737">
    <property type="entry name" value="AGAP008430-PA"/>
    <property type="match status" value="1"/>
</dbReference>
<feature type="domain" description="C2H2-type" evidence="12">
    <location>
        <begin position="258"/>
        <end position="285"/>
    </location>
</feature>
<keyword evidence="3" id="KW-0479">Metal-binding</keyword>
<dbReference type="SUPFAM" id="SSF57667">
    <property type="entry name" value="beta-beta-alpha zinc fingers"/>
    <property type="match status" value="5"/>
</dbReference>
<dbReference type="EMBL" id="FZQP02004000">
    <property type="protein sequence ID" value="VVC99153.1"/>
    <property type="molecule type" value="Genomic_DNA"/>
</dbReference>
<dbReference type="SMART" id="SM00355">
    <property type="entry name" value="ZnF_C2H2"/>
    <property type="match status" value="10"/>
</dbReference>
<dbReference type="Pfam" id="PF00096">
    <property type="entry name" value="zf-C2H2"/>
    <property type="match status" value="6"/>
</dbReference>
<dbReference type="FunFam" id="3.30.160.60:FF:001818">
    <property type="entry name" value="GDNF-inducible zinc finger protein 1 isoform X1"/>
    <property type="match status" value="1"/>
</dbReference>
<evidence type="ECO:0000256" key="6">
    <source>
        <dbReference type="ARBA" id="ARBA00022833"/>
    </source>
</evidence>
<proteinExistence type="inferred from homology"/>
<dbReference type="PROSITE" id="PS50157">
    <property type="entry name" value="ZINC_FINGER_C2H2_2"/>
    <property type="match status" value="8"/>
</dbReference>
<keyword evidence="5 11" id="KW-0863">Zinc-finger</keyword>
<feature type="domain" description="C2H2-type" evidence="12">
    <location>
        <begin position="230"/>
        <end position="258"/>
    </location>
</feature>
<organism evidence="13 14">
    <name type="scientific">Leptidea sinapis</name>
    <dbReference type="NCBI Taxonomy" id="189913"/>
    <lineage>
        <taxon>Eukaryota</taxon>
        <taxon>Metazoa</taxon>
        <taxon>Ecdysozoa</taxon>
        <taxon>Arthropoda</taxon>
        <taxon>Hexapoda</taxon>
        <taxon>Insecta</taxon>
        <taxon>Pterygota</taxon>
        <taxon>Neoptera</taxon>
        <taxon>Endopterygota</taxon>
        <taxon>Lepidoptera</taxon>
        <taxon>Glossata</taxon>
        <taxon>Ditrysia</taxon>
        <taxon>Papilionoidea</taxon>
        <taxon>Pieridae</taxon>
        <taxon>Dismorphiinae</taxon>
        <taxon>Leptidea</taxon>
    </lineage>
</organism>
<dbReference type="InterPro" id="IPR013087">
    <property type="entry name" value="Znf_C2H2_type"/>
</dbReference>
<evidence type="ECO:0000256" key="1">
    <source>
        <dbReference type="ARBA" id="ARBA00004123"/>
    </source>
</evidence>
<comment type="subcellular location">
    <subcellularLocation>
        <location evidence="1">Nucleus</location>
    </subcellularLocation>
</comment>
<feature type="domain" description="C2H2-type" evidence="12">
    <location>
        <begin position="341"/>
        <end position="368"/>
    </location>
</feature>
<feature type="domain" description="C2H2-type" evidence="12">
    <location>
        <begin position="369"/>
        <end position="397"/>
    </location>
</feature>
<evidence type="ECO:0000313" key="14">
    <source>
        <dbReference type="Proteomes" id="UP000324832"/>
    </source>
</evidence>
<feature type="domain" description="C2H2-type" evidence="12">
    <location>
        <begin position="314"/>
        <end position="341"/>
    </location>
</feature>
<dbReference type="GO" id="GO:0005634">
    <property type="term" value="C:nucleus"/>
    <property type="evidence" value="ECO:0007669"/>
    <property type="project" value="UniProtKB-SubCell"/>
</dbReference>
<evidence type="ECO:0000259" key="12">
    <source>
        <dbReference type="PROSITE" id="PS50157"/>
    </source>
</evidence>
<dbReference type="GO" id="GO:0006357">
    <property type="term" value="P:regulation of transcription by RNA polymerase II"/>
    <property type="evidence" value="ECO:0007669"/>
    <property type="project" value="TreeGrafter"/>
</dbReference>
<sequence length="410" mass="48294">MEDIKLKKEPIVVLQSVEIFACQRCTQVFTNVEGFMNHVLVHAQLAFVKLTRINKKLSEKYDDHNYLNTNVHRKFKCKECGRMFVQENTLLQHQIVHEPYPFVCHCGIGYYVETDLKQHMTLVHKIESKPIIEKVERKPSKKIIDSDESTEELDYNSYDETKVKPKIKVKSELNGVNRKNKKPKNRSKIKIRIGTKKDKVPVYVECPICQKKLKNKLGNHLETHVTDKKYKCLICNKCFKTKPSYGNHVKKVHQPKSFKCQYCDKNLSSKGNMILHERIHTGEKPYNCQYCAKPFGDPSAFARHIRTHTHDMRYFCDLCPKAFTDKSGLIGHKLRHFNRKYKCDICDSAYFTKYDLDKHFSLHADRKQYECHDCGKKFNLKQYLVSHWQHSHKNQKQKPLKVRFLASKGK</sequence>
<evidence type="ECO:0000256" key="2">
    <source>
        <dbReference type="ARBA" id="ARBA00006991"/>
    </source>
</evidence>
<evidence type="ECO:0000256" key="7">
    <source>
        <dbReference type="ARBA" id="ARBA00023015"/>
    </source>
</evidence>
<accession>A0A5E4QLH4</accession>
<evidence type="ECO:0000256" key="9">
    <source>
        <dbReference type="ARBA" id="ARBA00023163"/>
    </source>
</evidence>
<keyword evidence="6" id="KW-0862">Zinc</keyword>
<dbReference type="InterPro" id="IPR036236">
    <property type="entry name" value="Znf_C2H2_sf"/>
</dbReference>
<dbReference type="GO" id="GO:0008270">
    <property type="term" value="F:zinc ion binding"/>
    <property type="evidence" value="ECO:0007669"/>
    <property type="project" value="UniProtKB-KW"/>
</dbReference>
<evidence type="ECO:0000256" key="5">
    <source>
        <dbReference type="ARBA" id="ARBA00022771"/>
    </source>
</evidence>
<evidence type="ECO:0000256" key="10">
    <source>
        <dbReference type="ARBA" id="ARBA00023242"/>
    </source>
</evidence>
<dbReference type="GO" id="GO:0003700">
    <property type="term" value="F:DNA-binding transcription factor activity"/>
    <property type="evidence" value="ECO:0007669"/>
    <property type="project" value="TreeGrafter"/>
</dbReference>
<keyword evidence="14" id="KW-1185">Reference proteome</keyword>
<keyword evidence="4" id="KW-0677">Repeat</keyword>
<feature type="domain" description="C2H2-type" evidence="12">
    <location>
        <begin position="75"/>
        <end position="97"/>
    </location>
</feature>
<evidence type="ECO:0000256" key="4">
    <source>
        <dbReference type="ARBA" id="ARBA00022737"/>
    </source>
</evidence>
<dbReference type="InterPro" id="IPR050589">
    <property type="entry name" value="Ikaros_C2H2-ZF"/>
</dbReference>
<reference evidence="13 14" key="1">
    <citation type="submission" date="2017-07" db="EMBL/GenBank/DDBJ databases">
        <authorList>
            <person name="Talla V."/>
            <person name="Backstrom N."/>
        </authorList>
    </citation>
    <scope>NUCLEOTIDE SEQUENCE [LARGE SCALE GENOMIC DNA]</scope>
</reference>
<dbReference type="PANTHER" id="PTHR24404:SF114">
    <property type="entry name" value="KLUMPFUSS, ISOFORM B-RELATED"/>
    <property type="match status" value="1"/>
</dbReference>
<evidence type="ECO:0000256" key="3">
    <source>
        <dbReference type="ARBA" id="ARBA00022723"/>
    </source>
</evidence>
<dbReference type="FunFam" id="3.30.160.60:FF:000340">
    <property type="entry name" value="zinc finger protein 473 isoform X1"/>
    <property type="match status" value="1"/>
</dbReference>
<dbReference type="Proteomes" id="UP000324832">
    <property type="component" value="Unassembled WGS sequence"/>
</dbReference>
<keyword evidence="9" id="KW-0804">Transcription</keyword>
<protein>
    <recommendedName>
        <fullName evidence="12">C2H2-type domain-containing protein</fullName>
    </recommendedName>
</protein>
<keyword evidence="10" id="KW-0539">Nucleus</keyword>
<evidence type="ECO:0000256" key="8">
    <source>
        <dbReference type="ARBA" id="ARBA00023125"/>
    </source>
</evidence>
<dbReference type="AlphaFoldDB" id="A0A5E4QLH4"/>
<dbReference type="Gene3D" id="3.30.160.60">
    <property type="entry name" value="Classic Zinc Finger"/>
    <property type="match status" value="6"/>
</dbReference>
<evidence type="ECO:0000313" key="13">
    <source>
        <dbReference type="EMBL" id="VVC99153.1"/>
    </source>
</evidence>
<feature type="domain" description="C2H2-type" evidence="12">
    <location>
        <begin position="20"/>
        <end position="43"/>
    </location>
</feature>
<gene>
    <name evidence="13" type="ORF">LSINAPIS_LOCUS10084</name>
</gene>
<comment type="similarity">
    <text evidence="2">Belongs to the krueppel C2H2-type zinc-finger protein family.</text>
</comment>
<evidence type="ECO:0000256" key="11">
    <source>
        <dbReference type="PROSITE-ProRule" id="PRU00042"/>
    </source>
</evidence>